<name>A0A2D3I555_9VIRU</name>
<reference evidence="1" key="1">
    <citation type="journal article" date="2018" name="Aquaculture">
        <title>Complete genome sequence of a white spot syndrome virus associated with a disease incursion in Australia.</title>
        <authorList>
            <person name="Oakey J."/>
            <person name="Smith C.S."/>
        </authorList>
    </citation>
    <scope>NUCLEOTIDE SEQUENCE [LARGE SCALE GENOMIC DNA]</scope>
    <source>
        <strain evidence="1">WSSV-AU</strain>
    </source>
</reference>
<evidence type="ECO:0000313" key="1">
    <source>
        <dbReference type="EMBL" id="ATU83512.1"/>
    </source>
</evidence>
<dbReference type="EMBL" id="MF768985">
    <property type="protein sequence ID" value="ATU83512.1"/>
    <property type="molecule type" value="Genomic_DNA"/>
</dbReference>
<sequence>MSRSFKFCSRAASGYVSLISAANSASKSALTWTPMSLANDEKEVLFALNALVSSNKEREVSFLNTTVLASSENSRPRFASDLKLSAKPSEKDVSATVAAVSPSVSFTMPWPKSLKVSALYVVSALVSKMSRKPLKNPLTPSTVILALLAGGGG</sequence>
<protein>
    <submittedName>
        <fullName evidence="1">ORF1257</fullName>
    </submittedName>
</protein>
<organism evidence="1">
    <name type="scientific">White spot syndrome virus</name>
    <dbReference type="NCBI Taxonomy" id="342409"/>
    <lineage>
        <taxon>Viruses</taxon>
        <taxon>Viruses incertae sedis</taxon>
        <taxon>Naldaviricetes</taxon>
        <taxon>Nimaviridae</taxon>
        <taxon>Whispovirus</taxon>
    </lineage>
</organism>
<proteinExistence type="predicted"/>
<accession>A0A2D3I555</accession>
<dbReference type="Proteomes" id="UP000267516">
    <property type="component" value="Segment"/>
</dbReference>